<protein>
    <submittedName>
        <fullName evidence="2">FAD-binding oxidoreductase</fullName>
    </submittedName>
</protein>
<gene>
    <name evidence="2" type="ORF">CFE62_003640</name>
</gene>
<feature type="domain" description="Styrene monooxygenase StyA putative substrate binding" evidence="1">
    <location>
        <begin position="147"/>
        <end position="253"/>
    </location>
</feature>
<dbReference type="InterPro" id="IPR036188">
    <property type="entry name" value="FAD/NAD-bd_sf"/>
</dbReference>
<organism evidence="2 3">
    <name type="scientific">Candidatus Aquirickettsiella gammari</name>
    <dbReference type="NCBI Taxonomy" id="2016198"/>
    <lineage>
        <taxon>Bacteria</taxon>
        <taxon>Pseudomonadati</taxon>
        <taxon>Pseudomonadota</taxon>
        <taxon>Gammaproteobacteria</taxon>
        <taxon>Legionellales</taxon>
        <taxon>Coxiellaceae</taxon>
        <taxon>Candidatus Aquirickettsiella</taxon>
    </lineage>
</organism>
<dbReference type="AlphaFoldDB" id="A0A370CHW3"/>
<reference evidence="2 3" key="1">
    <citation type="journal article" date="2017" name="Int. J. Syst. Evol. Microbiol.">
        <title>Aquarickettsiella crustaci n. gen. n. sp. (Gammaproteobacteria: Legionellales: Coxiellaceae); a bacterial pathogen of the freshwater crustacean: Gammarus fossarum (Malacostraca: Amphipoda).</title>
        <authorList>
            <person name="Bojko J."/>
            <person name="Dunn A.M."/>
            <person name="Stebbing P.D."/>
            <person name="Van Aerle R."/>
            <person name="Bacela-Spychalska K."/>
            <person name="Bean T.P."/>
            <person name="Stentiford G.D."/>
        </authorList>
    </citation>
    <scope>NUCLEOTIDE SEQUENCE [LARGE SCALE GENOMIC DNA]</scope>
    <source>
        <strain evidence="2">RA15029</strain>
    </source>
</reference>
<dbReference type="Proteomes" id="UP000226429">
    <property type="component" value="Unassembled WGS sequence"/>
</dbReference>
<dbReference type="EMBL" id="NMOS02000008">
    <property type="protein sequence ID" value="RDH40461.1"/>
    <property type="molecule type" value="Genomic_DNA"/>
</dbReference>
<evidence type="ECO:0000259" key="1">
    <source>
        <dbReference type="Pfam" id="PF17885"/>
    </source>
</evidence>
<evidence type="ECO:0000313" key="2">
    <source>
        <dbReference type="EMBL" id="RDH40461.1"/>
    </source>
</evidence>
<dbReference type="SUPFAM" id="SSF51905">
    <property type="entry name" value="FAD/NAD(P)-binding domain"/>
    <property type="match status" value="1"/>
</dbReference>
<dbReference type="Pfam" id="PF17885">
    <property type="entry name" value="Smoa_sbd"/>
    <property type="match status" value="1"/>
</dbReference>
<dbReference type="InterPro" id="IPR041654">
    <property type="entry name" value="StyA_sbd"/>
</dbReference>
<name>A0A370CHW3_9COXI</name>
<reference evidence="2 3" key="2">
    <citation type="journal article" date="2018" name="J. Invertebr. Pathol.">
        <title>'Candidatus Aquirickettsiella gammari' (Gammaproteobacteria: Legionellales: Coxiellaceae): A bacterial pathogen of the freshwater crustacean Gammarus fossarum (Malacostraca: Amphipoda).</title>
        <authorList>
            <person name="Bojko J."/>
            <person name="Dunn A.M."/>
            <person name="Stebbing P.D."/>
            <person name="van Aerle R."/>
            <person name="Bacela-Spychalska K."/>
            <person name="Bean T.P."/>
            <person name="Urrutia A."/>
            <person name="Stentiford G.D."/>
        </authorList>
    </citation>
    <scope>NUCLEOTIDE SEQUENCE [LARGE SCALE GENOMIC DNA]</scope>
    <source>
        <strain evidence="2">RA15029</strain>
    </source>
</reference>
<proteinExistence type="predicted"/>
<dbReference type="Gene3D" id="3.30.9.40">
    <property type="match status" value="1"/>
</dbReference>
<dbReference type="PRINTS" id="PR00420">
    <property type="entry name" value="RNGMNOXGNASE"/>
</dbReference>
<keyword evidence="3" id="KW-1185">Reference proteome</keyword>
<evidence type="ECO:0000313" key="3">
    <source>
        <dbReference type="Proteomes" id="UP000226429"/>
    </source>
</evidence>
<dbReference type="Gene3D" id="3.50.50.60">
    <property type="entry name" value="FAD/NAD(P)-binding domain"/>
    <property type="match status" value="1"/>
</dbReference>
<comment type="caution">
    <text evidence="2">The sequence shown here is derived from an EMBL/GenBank/DDBJ whole genome shotgun (WGS) entry which is preliminary data.</text>
</comment>
<sequence length="397" mass="44765">MRNISIIGAGQAGLQLGIGLLKSGYNVSIYTRQKAEEVLNGNILSSPSMFHSALQCERKLGLNFWDKICPENKTVTYTLSKATKPEITLYWQGKTSQSYQAIDQRLKFSYWMEEFTRLGGQLIVQTVVIKDLNCITEQQDLTIVTGGKGEISQLFPIDESRSIFNKAQRVLCCLYVKDVEPRADSQGVRANVIPGVGEYFITPGLTITGPCEMMLFEGLPGSAFDCWKDILRPDQRLTKACELLRRFVPWEAELCQKVKLTDEQATLQGSYTPVVKKPTFRLSYGKPVLGLGDSILLNDPIGGQGANNACQSATFFLNKIKEHESRLFTEEWMQETFETYWKQSAQWATKWTNLMLKPSKSFVSLLRAASHQPNTANWLANGFDIPRKILTEMDLNE</sequence>
<accession>A0A370CHW3</accession>